<feature type="region of interest" description="Disordered" evidence="1">
    <location>
        <begin position="413"/>
        <end position="436"/>
    </location>
</feature>
<feature type="region of interest" description="Disordered" evidence="1">
    <location>
        <begin position="1274"/>
        <end position="1299"/>
    </location>
</feature>
<feature type="compositionally biased region" description="Basic and acidic residues" evidence="1">
    <location>
        <begin position="902"/>
        <end position="913"/>
    </location>
</feature>
<feature type="region of interest" description="Disordered" evidence="1">
    <location>
        <begin position="1159"/>
        <end position="1187"/>
    </location>
</feature>
<feature type="compositionally biased region" description="Basic and acidic residues" evidence="1">
    <location>
        <begin position="2485"/>
        <end position="2503"/>
    </location>
</feature>
<feature type="compositionally biased region" description="Basic and acidic residues" evidence="1">
    <location>
        <begin position="551"/>
        <end position="562"/>
    </location>
</feature>
<feature type="compositionally biased region" description="Polar residues" evidence="1">
    <location>
        <begin position="1473"/>
        <end position="1484"/>
    </location>
</feature>
<feature type="region of interest" description="Disordered" evidence="1">
    <location>
        <begin position="2141"/>
        <end position="2160"/>
    </location>
</feature>
<dbReference type="GO" id="GO:0031114">
    <property type="term" value="P:regulation of microtubule depolymerization"/>
    <property type="evidence" value="ECO:0007669"/>
    <property type="project" value="TreeGrafter"/>
</dbReference>
<dbReference type="GO" id="GO:0045202">
    <property type="term" value="C:synapse"/>
    <property type="evidence" value="ECO:0007669"/>
    <property type="project" value="TreeGrafter"/>
</dbReference>
<feature type="compositionally biased region" description="Basic and acidic residues" evidence="1">
    <location>
        <begin position="188"/>
        <end position="210"/>
    </location>
</feature>
<accession>A0A147BI12</accession>
<feature type="region of interest" description="Disordered" evidence="1">
    <location>
        <begin position="34"/>
        <end position="129"/>
    </location>
</feature>
<reference evidence="2" key="1">
    <citation type="journal article" date="2018" name="PLoS Negl. Trop. Dis.">
        <title>Sialome diversity of ticks revealed by RNAseq of single tick salivary glands.</title>
        <authorList>
            <person name="Perner J."/>
            <person name="Kropackova S."/>
            <person name="Kopacek P."/>
            <person name="Ribeiro J.M."/>
        </authorList>
    </citation>
    <scope>NUCLEOTIDE SEQUENCE</scope>
    <source>
        <strain evidence="2">Siblings of single egg batch collected in Ceske Budejovice</strain>
        <tissue evidence="2">Salivary glands</tissue>
    </source>
</reference>
<proteinExistence type="predicted"/>
<feature type="compositionally biased region" description="Acidic residues" evidence="1">
    <location>
        <begin position="76"/>
        <end position="89"/>
    </location>
</feature>
<feature type="region of interest" description="Disordered" evidence="1">
    <location>
        <begin position="340"/>
        <end position="398"/>
    </location>
</feature>
<feature type="compositionally biased region" description="Basic and acidic residues" evidence="1">
    <location>
        <begin position="680"/>
        <end position="694"/>
    </location>
</feature>
<organism evidence="2">
    <name type="scientific">Ixodes ricinus</name>
    <name type="common">Common tick</name>
    <name type="synonym">Acarus ricinus</name>
    <dbReference type="NCBI Taxonomy" id="34613"/>
    <lineage>
        <taxon>Eukaryota</taxon>
        <taxon>Metazoa</taxon>
        <taxon>Ecdysozoa</taxon>
        <taxon>Arthropoda</taxon>
        <taxon>Chelicerata</taxon>
        <taxon>Arachnida</taxon>
        <taxon>Acari</taxon>
        <taxon>Parasitiformes</taxon>
        <taxon>Ixodida</taxon>
        <taxon>Ixodoidea</taxon>
        <taxon>Ixodidae</taxon>
        <taxon>Ixodinae</taxon>
        <taxon>Ixodes</taxon>
    </lineage>
</organism>
<dbReference type="InterPro" id="IPR026074">
    <property type="entry name" value="MAP1"/>
</dbReference>
<feature type="region of interest" description="Disordered" evidence="1">
    <location>
        <begin position="1745"/>
        <end position="1775"/>
    </location>
</feature>
<dbReference type="PANTHER" id="PTHR13843">
    <property type="entry name" value="MICROTUBULE-ASSOCIATED PROTEIN"/>
    <property type="match status" value="1"/>
</dbReference>
<feature type="region of interest" description="Disordered" evidence="1">
    <location>
        <begin position="1221"/>
        <end position="1259"/>
    </location>
</feature>
<feature type="compositionally biased region" description="Basic and acidic residues" evidence="1">
    <location>
        <begin position="1592"/>
        <end position="1614"/>
    </location>
</feature>
<dbReference type="PANTHER" id="PTHR13843:SF12">
    <property type="entry name" value="ATPASE F1_V1_A1 COMPLEX ALPHA_BETA SUBUNIT NUCLEOTIDE-BINDING DOMAIN-CONTAINING PROTEIN"/>
    <property type="match status" value="1"/>
</dbReference>
<feature type="region of interest" description="Disordered" evidence="1">
    <location>
        <begin position="472"/>
        <end position="569"/>
    </location>
</feature>
<feature type="region of interest" description="Disordered" evidence="1">
    <location>
        <begin position="2383"/>
        <end position="2418"/>
    </location>
</feature>
<dbReference type="GO" id="GO:0043025">
    <property type="term" value="C:neuronal cell body"/>
    <property type="evidence" value="ECO:0007669"/>
    <property type="project" value="TreeGrafter"/>
</dbReference>
<feature type="region of interest" description="Disordered" evidence="1">
    <location>
        <begin position="2480"/>
        <end position="2503"/>
    </location>
</feature>
<sequence>MRLPQDDIDTHMSDTSKVYETATSVLEAPADVADVDQAPPAKSPEQLSVIGSEDVKQDIPAVRDVHETASRPIEDAAPDDGQEAMDNVEEGPRDALESEPAERRLNGHDTEFLEHVEPLNYTKPTAHMKKPGIDSAIFLSDTKEDLEKVSMETTLAPSSENVLDDVVPVILGKSLTEERPQTSPLPVAKEEPEELTKTSKIKASEHKDLQDTSSEILTKLPDSTSSKSEELVVSTAEEAVKERKKHEPDQDFNNILKDKQGDVKEATEVKSDVCELVDAQESFRVVPTVDEENISPDVLLSGTESVKHELPIRVRQNDSDKALEKTDIEISECLPKEGELIETTSLRTADDDRQSSPSTSQVIQESSVAGTIHKEVREPEGIAEITDHSKASRIGTPLVSEPTLEIKVVSPLEGPKTRDLSQQPEVQAAQDLGEQTEKIDDEIHENGSPNIQYGESVPKVLSVDVHAEEETNLAWKEKETETELHKETIPCDISVEPAETEDISSKKVPDLVPEEETMQSKQPPAKPSEAVDAHELNQGFTEKPTDSLPAPEHDTGKQEPTKDAFLANSENKLPALPTSMSVPDREDLTSCGTLQDGQIMQTKIETDVLPKDGTKYQVKTMGDPVNDAKTPKIGIIANLVEQGVEGVRDWMRTSIHKDQIQEPDSSRTRDDKSAVMSQEDFEKYQVEKSYDKMSQETFSQTKKLNQQYELQRGTCTSTEDERKDRVEDDRRSTEETPSEVDGMTTKAKTELFDPSKPKEQTISASEAPFQDPTEIQKIETGDKHDKINEIPEVEASQLKVHLEHPDTTVLVTRAADVADTLKDVVGKGIEDDKKCDDKLAEDYISLTEEAVVRTTFSPTTCAKHFPPSIPGDLTAVDPQDLLSDKPISGESTQQEVPWSGHTGDETEAMKDPSVEITDQPIKDPRASISLTEDPALTLSQKRPSLEYESSITSVSDTECGPEDKGPKVPPSDSGSEALKETSVVDGEGSHSSPDVSLPSSPVDKIPQDCLRLSKKARTPTESKPSIFPQESSEADISSEGDDSPPKKPAGIESLKAQYSFSEKAPTAGDDVVAPKDLPSIDRDIAVHEVAAADYSKKEHSNGMTDDGGVQSDTSLIEEAARDDSAEASRLVECAPGEQYLTSGADDEIQGQSETLIVARKSSTSLGSSEPERAEVYGTEYRESENYMPLLTDDQKYATHKEGDFSLPEDTIERRESLMHINTTEDAVPSERNELNSYPDSSTKDMANAVAQKTTKKQSALQLSEKYEATLEEGFTVLKQPEPSTVPMSDSRPVPEQMQDDRTSLYKLPEQKQQIGSPAKDIALSSSQSVSAKDIEILDDYTKRLNLTRDDRVSVDSIYSLTSEERSYAELEKPDYNSEVAHITNEGIEKGSLYDNRDEGRDDFKREISQGQLGPEHFEQTDMTEMDVEKNGIFDISSSKKHVTPVEPESSLAEELAKTEEPARTPERAFSGSMFASSSVVPTTSFKEHEPENLQDDAKKKEPAAHNLKSPTHSDVPQHGIVSGLLAALRTELCVIDSADLLKEGVLDETETIVTPELEKTSSGSMENIPQKKIDEYLKPLDELTSHLGKISRDQGMDTSEHTTPLEEPHMKSDQSEVVSDETTENAKITAEKKSSGIVGILGEKIRKEPEEELHGAATVTEIIDETEQGDLTKEEANQIKVIRFQLHDEHSAKSGLKKPLSLIPEDYPTPPTAFGTLDDEDKTSTLFEQAVRLEQSHEAAFLEGATTDEEDTSLKLSQPDHQDDVPVRTQSTEPTTQAVIPTEEKELDEEGPTLAAALSSALPTELVCMVQSSTNLQKDISSLTKKLGSMELESSVSHKPDTEEEPVAVAVGLASGLPVELVCVMESEEVCSEIKRAGKEAAHKASEKIAELTEAIPPETDAQISMFEESQSTKLQAPAEDECQAQGGRKEPFHGEIDAERVPLLSHKQKSDEKSERIEPFDAKQEAHEHGDQSPSDAKPPLSPSVGLVAGLAAGLATELVCIPQSLEGICKDPLETEWPSTEVTHHGIVMGSPKSEISEEHAVSSKTAQGLDMHDQQQLSEAGYIDEGRRPLRHVTMEPETHRIVTTSRIYQAGHSSDAHPNDTGFKRDDVLDRSLTDGSEGTTVTYVYKTVDSAEGGTVRERSVTGAPGSFDFVEEGFPTTLPTSGVLELRSPHQEEHKENEETSGGSVRRQVYEFPADREDQDTPISRSDDSGISFPEHAGSAIQKVAMEEVARITELATSALSESLNGQFSMRASDSSAQRPLELVRPVRPVEGEEERNVTYVTQVRQVVYDPSSSSEMHFPMGYPAEETCLPPEGSDPQTILQFMAAQTKQAAKEMLEEQPLYEEDEECAMEQSLTSDASPLVEEPVFAKTLQPDYPELVELSGGNTPSEPPSPRSPFDSRTKHNGESTSSVQRMVVIEESEAPSSPSRTHIHRITRRVVEGPVTEIQETWTLQGDVAGLQALPEGSSRILLGSVQRSETSFEPRDGATRDSTRDQEWQEMPRAEQDIVQQASWKTTVVETRHVPVPGDSASADSHDDGITAFRGAPEERNGNRGGAPFNIDDWGEPLGLPVLPEPPRSYDTLSSKTSRTKKVQQGDVVYVDLTYVPHHGDPAYCDVEFFNRVRARYYVLSGTSPSQDVLNALLEAKRGWDDPDVPVTVIPTYETDALCYWIALNQKALEEQKIDVAPSASRCTINLQDHESSCAAYRLEF</sequence>
<feature type="region of interest" description="Disordered" evidence="1">
    <location>
        <begin position="174"/>
        <end position="258"/>
    </location>
</feature>
<feature type="compositionally biased region" description="Basic and acidic residues" evidence="1">
    <location>
        <begin position="654"/>
        <end position="673"/>
    </location>
</feature>
<feature type="region of interest" description="Disordered" evidence="1">
    <location>
        <begin position="2530"/>
        <end position="2565"/>
    </location>
</feature>
<dbReference type="GO" id="GO:0030425">
    <property type="term" value="C:dendrite"/>
    <property type="evidence" value="ECO:0007669"/>
    <property type="project" value="TreeGrafter"/>
</dbReference>
<feature type="compositionally biased region" description="Basic and acidic residues" evidence="1">
    <location>
        <begin position="372"/>
        <end position="390"/>
    </location>
</feature>
<feature type="compositionally biased region" description="Polar residues" evidence="1">
    <location>
        <begin position="937"/>
        <end position="956"/>
    </location>
</feature>
<dbReference type="GO" id="GO:0016358">
    <property type="term" value="P:dendrite development"/>
    <property type="evidence" value="ECO:0007669"/>
    <property type="project" value="TreeGrafter"/>
</dbReference>
<dbReference type="GO" id="GO:0007409">
    <property type="term" value="P:axonogenesis"/>
    <property type="evidence" value="ECO:0007669"/>
    <property type="project" value="TreeGrafter"/>
</dbReference>
<feature type="region of interest" description="Disordered" evidence="1">
    <location>
        <begin position="865"/>
        <end position="1075"/>
    </location>
</feature>
<evidence type="ECO:0000313" key="2">
    <source>
        <dbReference type="EMBL" id="JAR90418.1"/>
    </source>
</evidence>
<feature type="compositionally biased region" description="Polar residues" evidence="1">
    <location>
        <begin position="355"/>
        <end position="369"/>
    </location>
</feature>
<dbReference type="EMBL" id="GEGO01004986">
    <property type="protein sequence ID" value="JAR90418.1"/>
    <property type="molecule type" value="Transcribed_RNA"/>
</dbReference>
<feature type="compositionally biased region" description="Polar residues" evidence="1">
    <location>
        <begin position="1019"/>
        <end position="1031"/>
    </location>
</feature>
<dbReference type="GO" id="GO:0005829">
    <property type="term" value="C:cytosol"/>
    <property type="evidence" value="ECO:0007669"/>
    <property type="project" value="TreeGrafter"/>
</dbReference>
<feature type="region of interest" description="Disordered" evidence="1">
    <location>
        <begin position="1093"/>
        <end position="1127"/>
    </location>
</feature>
<feature type="compositionally biased region" description="Polar residues" evidence="1">
    <location>
        <begin position="695"/>
        <end position="717"/>
    </location>
</feature>
<feature type="compositionally biased region" description="Basic and acidic residues" evidence="1">
    <location>
        <begin position="1454"/>
        <end position="1466"/>
    </location>
</feature>
<feature type="compositionally biased region" description="Basic and acidic residues" evidence="1">
    <location>
        <begin position="1485"/>
        <end position="1503"/>
    </location>
</feature>
<feature type="region of interest" description="Disordered" evidence="1">
    <location>
        <begin position="1907"/>
        <end position="1983"/>
    </location>
</feature>
<feature type="compositionally biased region" description="Basic and acidic residues" evidence="1">
    <location>
        <begin position="1928"/>
        <end position="1941"/>
    </location>
</feature>
<dbReference type="GO" id="GO:0005875">
    <property type="term" value="C:microtubule associated complex"/>
    <property type="evidence" value="ECO:0007669"/>
    <property type="project" value="TreeGrafter"/>
</dbReference>
<feature type="compositionally biased region" description="Basic and acidic residues" evidence="1">
    <location>
        <begin position="2173"/>
        <end position="2184"/>
    </location>
</feature>
<protein>
    <submittedName>
        <fullName evidence="2">Putative microtubule-associated protein</fullName>
    </submittedName>
</protein>
<feature type="region of interest" description="Disordered" evidence="1">
    <location>
        <begin position="654"/>
        <end position="786"/>
    </location>
</feature>
<feature type="compositionally biased region" description="Basic and acidic residues" evidence="1">
    <location>
        <begin position="53"/>
        <end position="74"/>
    </location>
</feature>
<feature type="compositionally biased region" description="Polar residues" evidence="1">
    <location>
        <begin position="1234"/>
        <end position="1259"/>
    </location>
</feature>
<feature type="region of interest" description="Disordered" evidence="1">
    <location>
        <begin position="1592"/>
        <end position="1626"/>
    </location>
</feature>
<feature type="compositionally biased region" description="Basic and acidic residues" evidence="1">
    <location>
        <begin position="90"/>
        <end position="117"/>
    </location>
</feature>
<dbReference type="GO" id="GO:0003779">
    <property type="term" value="F:actin binding"/>
    <property type="evidence" value="ECO:0007669"/>
    <property type="project" value="TreeGrafter"/>
</dbReference>
<dbReference type="GO" id="GO:0000226">
    <property type="term" value="P:microtubule cytoskeleton organization"/>
    <property type="evidence" value="ECO:0007669"/>
    <property type="project" value="InterPro"/>
</dbReference>
<feature type="region of interest" description="Disordered" evidence="1">
    <location>
        <begin position="1439"/>
        <end position="1515"/>
    </location>
</feature>
<feature type="compositionally biased region" description="Basic and acidic residues" evidence="1">
    <location>
        <begin position="774"/>
        <end position="786"/>
    </location>
</feature>
<dbReference type="GO" id="GO:0005874">
    <property type="term" value="C:microtubule"/>
    <property type="evidence" value="ECO:0007669"/>
    <property type="project" value="InterPro"/>
</dbReference>
<feature type="compositionally biased region" description="Basic and acidic residues" evidence="1">
    <location>
        <begin position="1169"/>
        <end position="1184"/>
    </location>
</feature>
<name>A0A147BI12_IXORI</name>
<feature type="compositionally biased region" description="Acidic residues" evidence="1">
    <location>
        <begin position="1032"/>
        <end position="1042"/>
    </location>
</feature>
<dbReference type="GO" id="GO:0008017">
    <property type="term" value="F:microtubule binding"/>
    <property type="evidence" value="ECO:0007669"/>
    <property type="project" value="InterPro"/>
</dbReference>
<feature type="compositionally biased region" description="Basic and acidic residues" evidence="1">
    <location>
        <begin position="719"/>
        <end position="734"/>
    </location>
</feature>
<feature type="region of interest" description="Disordered" evidence="1">
    <location>
        <begin position="2173"/>
        <end position="2218"/>
    </location>
</feature>
<evidence type="ECO:0000256" key="1">
    <source>
        <dbReference type="SAM" id="MobiDB-lite"/>
    </source>
</evidence>
<feature type="compositionally biased region" description="Basic and acidic residues" evidence="1">
    <location>
        <begin position="747"/>
        <end position="759"/>
    </location>
</feature>
<feature type="compositionally biased region" description="Basic and acidic residues" evidence="1">
    <location>
        <begin position="472"/>
        <end position="489"/>
    </location>
</feature>
<feature type="compositionally biased region" description="Polar residues" evidence="1">
    <location>
        <begin position="211"/>
        <end position="226"/>
    </location>
</feature>
<feature type="compositionally biased region" description="Low complexity" evidence="1">
    <location>
        <begin position="989"/>
        <end position="1003"/>
    </location>
</feature>
<feature type="compositionally biased region" description="Basic and acidic residues" evidence="1">
    <location>
        <begin position="238"/>
        <end position="249"/>
    </location>
</feature>
<feature type="compositionally biased region" description="Basic and acidic residues" evidence="1">
    <location>
        <begin position="1949"/>
        <end position="1972"/>
    </location>
</feature>